<dbReference type="RefSeq" id="WP_143325787.1">
    <property type="nucleotide sequence ID" value="NZ_CYGX02000028.1"/>
</dbReference>
<protein>
    <submittedName>
        <fullName evidence="2">Uncharacterized protein</fullName>
    </submittedName>
</protein>
<evidence type="ECO:0000256" key="1">
    <source>
        <dbReference type="SAM" id="MobiDB-lite"/>
    </source>
</evidence>
<proteinExistence type="predicted"/>
<evidence type="ECO:0000313" key="3">
    <source>
        <dbReference type="Proteomes" id="UP000187012"/>
    </source>
</evidence>
<feature type="compositionally biased region" description="Low complexity" evidence="1">
    <location>
        <begin position="75"/>
        <end position="102"/>
    </location>
</feature>
<feature type="region of interest" description="Disordered" evidence="1">
    <location>
        <begin position="35"/>
        <end position="56"/>
    </location>
</feature>
<gene>
    <name evidence="2" type="ORF">BN2475_280059</name>
</gene>
<accession>A0A1N7S2H9</accession>
<dbReference type="AlphaFoldDB" id="A0A1N7S2H9"/>
<keyword evidence="3" id="KW-1185">Reference proteome</keyword>
<sequence length="158" mass="17035">MAHLPKAAIHTRAGFRYILLNIAVGFVAYAAKQQEPAGTNSGEQPIHLVRPRGTRSTHFGDEISSTIVAVQSASGRGQARADAPPAAGARQLTRPPSRAARAPSPPSQPQTTDSRLPHMNAFFFPSLYLIEYIDGGVRSPDVRLSPLRAFTLLDLEPE</sequence>
<evidence type="ECO:0000313" key="2">
    <source>
        <dbReference type="EMBL" id="SIT41187.1"/>
    </source>
</evidence>
<feature type="region of interest" description="Disordered" evidence="1">
    <location>
        <begin position="71"/>
        <end position="116"/>
    </location>
</feature>
<reference evidence="2 3" key="1">
    <citation type="submission" date="2016-12" db="EMBL/GenBank/DDBJ databases">
        <authorList>
            <person name="Song W.-J."/>
            <person name="Kurnit D.M."/>
        </authorList>
    </citation>
    <scope>NUCLEOTIDE SEQUENCE [LARGE SCALE GENOMIC DNA]</scope>
    <source>
        <strain evidence="2 3">STM7296</strain>
    </source>
</reference>
<organism evidence="2 3">
    <name type="scientific">Paraburkholderia ribeironis</name>
    <dbReference type="NCBI Taxonomy" id="1247936"/>
    <lineage>
        <taxon>Bacteria</taxon>
        <taxon>Pseudomonadati</taxon>
        <taxon>Pseudomonadota</taxon>
        <taxon>Betaproteobacteria</taxon>
        <taxon>Burkholderiales</taxon>
        <taxon>Burkholderiaceae</taxon>
        <taxon>Paraburkholderia</taxon>
    </lineage>
</organism>
<name>A0A1N7S2H9_9BURK</name>
<dbReference type="Proteomes" id="UP000187012">
    <property type="component" value="Unassembled WGS sequence"/>
</dbReference>
<dbReference type="STRING" id="1247936.BN2475_280059"/>
<dbReference type="EMBL" id="CYGX02000028">
    <property type="protein sequence ID" value="SIT41187.1"/>
    <property type="molecule type" value="Genomic_DNA"/>
</dbReference>